<feature type="active site" description="Proton donor" evidence="5">
    <location>
        <position position="106"/>
    </location>
</feature>
<feature type="binding site" evidence="6">
    <location>
        <position position="355"/>
    </location>
    <ligand>
        <name>substrate</name>
    </ligand>
</feature>
<dbReference type="GO" id="GO:0004352">
    <property type="term" value="F:glutamate dehydrogenase (NAD+) activity"/>
    <property type="evidence" value="ECO:0007669"/>
    <property type="project" value="TreeGrafter"/>
</dbReference>
<evidence type="ECO:0000313" key="11">
    <source>
        <dbReference type="Proteomes" id="UP000070174"/>
    </source>
</evidence>
<dbReference type="InterPro" id="IPR033524">
    <property type="entry name" value="Glu/Leu/Phe/Val_DH_AS"/>
</dbReference>
<protein>
    <recommendedName>
        <fullName evidence="2 4">Glutamate dehydrogenase</fullName>
    </recommendedName>
</protein>
<keyword evidence="6" id="KW-0547">Nucleotide-binding</keyword>
<evidence type="ECO:0000256" key="3">
    <source>
        <dbReference type="ARBA" id="ARBA00023002"/>
    </source>
</evidence>
<dbReference type="SUPFAM" id="SSF51735">
    <property type="entry name" value="NAD(P)-binding Rossmann-fold domains"/>
    <property type="match status" value="1"/>
</dbReference>
<comment type="similarity">
    <text evidence="1 4 8">Belongs to the Glu/Leu/Phe/Val dehydrogenases family.</text>
</comment>
<gene>
    <name evidence="10" type="ORF">HMPREF3229_00320</name>
</gene>
<dbReference type="AlphaFoldDB" id="A0A133PS04"/>
<dbReference type="RefSeq" id="WP_060799637.1">
    <property type="nucleotide sequence ID" value="NZ_JADNMH010000001.1"/>
</dbReference>
<dbReference type="PRINTS" id="PR00082">
    <property type="entry name" value="GLFDHDRGNASE"/>
</dbReference>
<dbReference type="GO" id="GO:0000166">
    <property type="term" value="F:nucleotide binding"/>
    <property type="evidence" value="ECO:0007669"/>
    <property type="project" value="UniProtKB-KW"/>
</dbReference>
<dbReference type="Proteomes" id="UP000070174">
    <property type="component" value="Unassembled WGS sequence"/>
</dbReference>
<dbReference type="Pfam" id="PF00208">
    <property type="entry name" value="ELFV_dehydrog"/>
    <property type="match status" value="1"/>
</dbReference>
<dbReference type="CDD" id="cd01076">
    <property type="entry name" value="NAD_bind_1_Glu_DH"/>
    <property type="match status" value="1"/>
</dbReference>
<keyword evidence="3 4" id="KW-0560">Oxidoreductase</keyword>
<dbReference type="GO" id="GO:0006538">
    <property type="term" value="P:L-glutamate catabolic process"/>
    <property type="evidence" value="ECO:0007669"/>
    <property type="project" value="TreeGrafter"/>
</dbReference>
<evidence type="ECO:0000256" key="5">
    <source>
        <dbReference type="PIRSR" id="PIRSR000185-1"/>
    </source>
</evidence>
<dbReference type="InterPro" id="IPR033922">
    <property type="entry name" value="NAD_bind_Glu_DH"/>
</dbReference>
<dbReference type="InterPro" id="IPR046346">
    <property type="entry name" value="Aminoacid_DH-like_N_sf"/>
</dbReference>
<accession>A0A133PS04</accession>
<evidence type="ECO:0000256" key="1">
    <source>
        <dbReference type="ARBA" id="ARBA00006382"/>
    </source>
</evidence>
<evidence type="ECO:0000256" key="2">
    <source>
        <dbReference type="ARBA" id="ARBA00012896"/>
    </source>
</evidence>
<dbReference type="InterPro" id="IPR036291">
    <property type="entry name" value="NAD(P)-bd_dom_sf"/>
</dbReference>
<feature type="domain" description="Glutamate/phenylalanine/leucine/valine/L-tryptophan dehydrogenase C-terminal" evidence="9">
    <location>
        <begin position="184"/>
        <end position="419"/>
    </location>
</feature>
<dbReference type="InterPro" id="IPR014362">
    <property type="entry name" value="Glu_DH"/>
</dbReference>
<dbReference type="PIRSF" id="PIRSF000185">
    <property type="entry name" value="Glu_DH"/>
    <property type="match status" value="1"/>
</dbReference>
<dbReference type="PANTHER" id="PTHR11606">
    <property type="entry name" value="GLUTAMATE DEHYDROGENASE"/>
    <property type="match status" value="1"/>
</dbReference>
<dbReference type="InterPro" id="IPR006096">
    <property type="entry name" value="Glu/Leu/Phe/Val/Trp_DH_C"/>
</dbReference>
<dbReference type="Gene3D" id="3.40.50.10860">
    <property type="entry name" value="Leucine Dehydrogenase, chain A, domain 1"/>
    <property type="match status" value="1"/>
</dbReference>
<dbReference type="Pfam" id="PF02812">
    <property type="entry name" value="ELFV_dehydrog_N"/>
    <property type="match status" value="1"/>
</dbReference>
<dbReference type="PANTHER" id="PTHR11606:SF13">
    <property type="entry name" value="GLUTAMATE DEHYDROGENASE 1, MITOCHONDRIAL"/>
    <property type="match status" value="1"/>
</dbReference>
<evidence type="ECO:0000256" key="7">
    <source>
        <dbReference type="PIRSR" id="PIRSR000185-3"/>
    </source>
</evidence>
<dbReference type="PATRIC" id="fig|54005.3.peg.316"/>
<dbReference type="Gene3D" id="3.40.50.720">
    <property type="entry name" value="NAD(P)-binding Rossmann-like Domain"/>
    <property type="match status" value="1"/>
</dbReference>
<proteinExistence type="inferred from homology"/>
<feature type="site" description="Important for catalysis" evidence="7">
    <location>
        <position position="146"/>
    </location>
</feature>
<comment type="caution">
    <text evidence="10">The sequence shown here is derived from an EMBL/GenBank/DDBJ whole genome shotgun (WGS) entry which is preliminary data.</text>
</comment>
<feature type="binding site" evidence="6">
    <location>
        <position position="222"/>
    </location>
    <ligand>
        <name>NAD(+)</name>
        <dbReference type="ChEBI" id="CHEBI:57540"/>
    </ligand>
</feature>
<evidence type="ECO:0000256" key="4">
    <source>
        <dbReference type="PIRNR" id="PIRNR000185"/>
    </source>
</evidence>
<reference evidence="10 11" key="1">
    <citation type="submission" date="2016-01" db="EMBL/GenBank/DDBJ databases">
        <authorList>
            <person name="Oliw E.H."/>
        </authorList>
    </citation>
    <scope>NUCLEOTIDE SEQUENCE [LARGE SCALE GENOMIC DNA]</scope>
    <source>
        <strain evidence="10 11">CMW7756A</strain>
    </source>
</reference>
<evidence type="ECO:0000256" key="8">
    <source>
        <dbReference type="RuleBase" id="RU004417"/>
    </source>
</evidence>
<feature type="binding site" evidence="6">
    <location>
        <position position="94"/>
    </location>
    <ligand>
        <name>substrate</name>
    </ligand>
</feature>
<feature type="binding site" evidence="6">
    <location>
        <position position="70"/>
    </location>
    <ligand>
        <name>substrate</name>
    </ligand>
</feature>
<organism evidence="10">
    <name type="scientific">Peptoniphilus harei</name>
    <dbReference type="NCBI Taxonomy" id="54005"/>
    <lineage>
        <taxon>Bacteria</taxon>
        <taxon>Bacillati</taxon>
        <taxon>Bacillota</taxon>
        <taxon>Tissierellia</taxon>
        <taxon>Tissierellales</taxon>
        <taxon>Peptoniphilaceae</taxon>
        <taxon>Peptoniphilus</taxon>
    </lineage>
</organism>
<dbReference type="EMBL" id="LRQE01000006">
    <property type="protein sequence ID" value="KXA31597.1"/>
    <property type="molecule type" value="Genomic_DNA"/>
</dbReference>
<dbReference type="InterPro" id="IPR006097">
    <property type="entry name" value="Glu/Leu/Phe/Val/Trp_DH_dimer"/>
</dbReference>
<evidence type="ECO:0000259" key="9">
    <source>
        <dbReference type="SMART" id="SM00839"/>
    </source>
</evidence>
<dbReference type="InterPro" id="IPR006095">
    <property type="entry name" value="Glu/Leu/Phe/Val/Trp_DH"/>
</dbReference>
<dbReference type="PROSITE" id="PS00074">
    <property type="entry name" value="GLFV_DEHYDROGENASE"/>
    <property type="match status" value="1"/>
</dbReference>
<dbReference type="SUPFAM" id="SSF53223">
    <property type="entry name" value="Aminoacid dehydrogenase-like, N-terminal domain"/>
    <property type="match status" value="1"/>
</dbReference>
<sequence>MTDTLNPLVAAQQKVKAACDKLGCDPAVYEILKEPERVIEISIPVKMDDGSVKTFKGWRSAHSTAVGPAKGGVRFHPNVCLDEVKALSLWMTFKGGALGLPYGGGKGGICVDPSELSKRELEQLCRGWVRGLYKYIGERIDIPAPDVNTNGQIMSWFLDEYIKVNGDRQDIGTFTGKPVGLGGSEGRNEATGFGVAVVTREAAKREGIDFKHAKIAVQGFGNVGSFTVKNIERQGGKVYALAEWDKKEGNYALYNENGLDFKKLLAYKEEHHTLIGYPDAKQISADDFWTGEWDILIPAALENVITGDVAAKLNVKLVCEAANGPTTPEGDKVLTERGIKLTPDILTNSGGVLVSYYEWVQNQYGMYWTEAEVEEKQEADMMKAIKGVFAVCDEYDVVPREGVYMYAIRSIDKAMKLRGWY</sequence>
<keyword evidence="6" id="KW-0520">NAD</keyword>
<dbReference type="SMART" id="SM00839">
    <property type="entry name" value="ELFV_dehydrog"/>
    <property type="match status" value="1"/>
</dbReference>
<evidence type="ECO:0000313" key="10">
    <source>
        <dbReference type="EMBL" id="KXA31597.1"/>
    </source>
</evidence>
<feature type="binding site" evidence="6">
    <location>
        <position position="191"/>
    </location>
    <ligand>
        <name>NAD(+)</name>
        <dbReference type="ChEBI" id="CHEBI:57540"/>
    </ligand>
</feature>
<name>A0A133PS04_9FIRM</name>
<evidence type="ECO:0000256" key="6">
    <source>
        <dbReference type="PIRSR" id="PIRSR000185-2"/>
    </source>
</evidence>